<feature type="compositionally biased region" description="Polar residues" evidence="1">
    <location>
        <begin position="10"/>
        <end position="30"/>
    </location>
</feature>
<name>A0ABV9HAP0_9MICO</name>
<evidence type="ECO:0008006" key="4">
    <source>
        <dbReference type="Google" id="ProtNLM"/>
    </source>
</evidence>
<comment type="caution">
    <text evidence="2">The sequence shown here is derived from an EMBL/GenBank/DDBJ whole genome shotgun (WGS) entry which is preliminary data.</text>
</comment>
<dbReference type="Proteomes" id="UP001596011">
    <property type="component" value="Unassembled WGS sequence"/>
</dbReference>
<feature type="compositionally biased region" description="Basic and acidic residues" evidence="1">
    <location>
        <begin position="45"/>
        <end position="78"/>
    </location>
</feature>
<dbReference type="Gene3D" id="6.10.140.1430">
    <property type="match status" value="1"/>
</dbReference>
<gene>
    <name evidence="2" type="ORF">ACFO6V_03700</name>
</gene>
<protein>
    <recommendedName>
        <fullName evidence="4">F0F1-type ATP synthase membrane subunit b/b</fullName>
    </recommendedName>
</protein>
<evidence type="ECO:0000256" key="1">
    <source>
        <dbReference type="SAM" id="MobiDB-lite"/>
    </source>
</evidence>
<sequence length="246" mass="25453">MSDVPYGARSGSQSTWAPDQTHDSPGQDTSSVKEKLAETASHVGDAGRETAQDAKEKAREVAHEATDQVRGLADRARSELGSQAGSQQQKLAGGLRTLGDELSQMASGTQEPGYASELVNRAGDATKQVAQWFEDREPAAVLHEIEDFARRRPGMFLAMAAGAGLLVGRFLRSAKDAPSDGPGQSGTGSDTSGYATGYPTTAGHESTGTTSSGGLSSAYPPPAFQPTTPDGTGPQAFGGDTDVRNP</sequence>
<dbReference type="EMBL" id="JBHSFI010000002">
    <property type="protein sequence ID" value="MFC4627323.1"/>
    <property type="molecule type" value="Genomic_DNA"/>
</dbReference>
<proteinExistence type="predicted"/>
<organism evidence="2 3">
    <name type="scientific">Promicromonospora alba</name>
    <dbReference type="NCBI Taxonomy" id="1616110"/>
    <lineage>
        <taxon>Bacteria</taxon>
        <taxon>Bacillati</taxon>
        <taxon>Actinomycetota</taxon>
        <taxon>Actinomycetes</taxon>
        <taxon>Micrococcales</taxon>
        <taxon>Promicromonosporaceae</taxon>
        <taxon>Promicromonospora</taxon>
    </lineage>
</organism>
<accession>A0ABV9HAP0</accession>
<evidence type="ECO:0000313" key="3">
    <source>
        <dbReference type="Proteomes" id="UP001596011"/>
    </source>
</evidence>
<dbReference type="RefSeq" id="WP_377132352.1">
    <property type="nucleotide sequence ID" value="NZ_JBHSFI010000002.1"/>
</dbReference>
<keyword evidence="3" id="KW-1185">Reference proteome</keyword>
<evidence type="ECO:0000313" key="2">
    <source>
        <dbReference type="EMBL" id="MFC4627323.1"/>
    </source>
</evidence>
<reference evidence="3" key="1">
    <citation type="journal article" date="2019" name="Int. J. Syst. Evol. Microbiol.">
        <title>The Global Catalogue of Microorganisms (GCM) 10K type strain sequencing project: providing services to taxonomists for standard genome sequencing and annotation.</title>
        <authorList>
            <consortium name="The Broad Institute Genomics Platform"/>
            <consortium name="The Broad Institute Genome Sequencing Center for Infectious Disease"/>
            <person name="Wu L."/>
            <person name="Ma J."/>
        </authorList>
    </citation>
    <scope>NUCLEOTIDE SEQUENCE [LARGE SCALE GENOMIC DNA]</scope>
    <source>
        <strain evidence="3">CCUG 42722</strain>
    </source>
</reference>
<feature type="compositionally biased region" description="Low complexity" evidence="1">
    <location>
        <begin position="200"/>
        <end position="217"/>
    </location>
</feature>
<feature type="compositionally biased region" description="Polar residues" evidence="1">
    <location>
        <begin position="80"/>
        <end position="90"/>
    </location>
</feature>
<feature type="region of interest" description="Disordered" evidence="1">
    <location>
        <begin position="174"/>
        <end position="246"/>
    </location>
</feature>
<feature type="region of interest" description="Disordered" evidence="1">
    <location>
        <begin position="1"/>
        <end position="94"/>
    </location>
</feature>